<comment type="cofactor">
    <cofactor evidence="6 7">
        <name>Zn(2+)</name>
        <dbReference type="ChEBI" id="CHEBI:29105"/>
    </cofactor>
    <text evidence="6 7">Binds 1 zinc ion per subunit.</text>
</comment>
<dbReference type="InterPro" id="IPR006026">
    <property type="entry name" value="Peptidase_Metallo"/>
</dbReference>
<evidence type="ECO:0000256" key="2">
    <source>
        <dbReference type="ARBA" id="ARBA00022723"/>
    </source>
</evidence>
<evidence type="ECO:0000313" key="10">
    <source>
        <dbReference type="Proteomes" id="UP000663864"/>
    </source>
</evidence>
<dbReference type="PANTHER" id="PTHR10127">
    <property type="entry name" value="DISCOIDIN, CUB, EGF, LAMININ , AND ZINC METALLOPROTEASE DOMAIN CONTAINING"/>
    <property type="match status" value="1"/>
</dbReference>
<dbReference type="SUPFAM" id="SSF55486">
    <property type="entry name" value="Metalloproteases ('zincins'), catalytic domain"/>
    <property type="match status" value="1"/>
</dbReference>
<keyword evidence="7" id="KW-0732">Signal</keyword>
<sequence length="432" mass="48953">MSFSIILIASLYALLTTTIPSTAETKWEENPGTIEGDIRLHQKPTRGVATRDRGARWTNGIVPYQFLPGYTTEQQAKIISAMRRLESTTATNNFRCIQFRPKEPSDQYYITIINGLGCWSYIGRPYIPYYNHTVILNSSGCLDDGRIMHEFMHTLGFWHEQSRPDRDSYVRIYPENIQVGMESNFQKKDNTEVDTQNTLYDYDSLMHYARYEFSKNGLPTIEAIQPNVMIGQRLYLSPTDIREIQLYYNCTGSESTLPPTTTVITPTTTYPAIIPSIYSGALTINNSKYSRLNVIPLSKCAKVTASNYTTAGYGSPMYQGNYLVDRQSTGLGFNSGGFAPQYIQLELPQDSRVRDICLQVNQYPSGTTNHQLFVGSDLNSMQLIRNLVGTTQAGQWINITFNPPLNKIRFLRVNTTSSPALTDMDWPYNLPL</sequence>
<evidence type="ECO:0000256" key="3">
    <source>
        <dbReference type="ARBA" id="ARBA00022801"/>
    </source>
</evidence>
<evidence type="ECO:0000256" key="1">
    <source>
        <dbReference type="ARBA" id="ARBA00022670"/>
    </source>
</evidence>
<dbReference type="InterPro" id="IPR034035">
    <property type="entry name" value="Astacin-like_dom"/>
</dbReference>
<evidence type="ECO:0000256" key="6">
    <source>
        <dbReference type="PROSITE-ProRule" id="PRU01211"/>
    </source>
</evidence>
<feature type="binding site" evidence="6">
    <location>
        <position position="149"/>
    </location>
    <ligand>
        <name>Zn(2+)</name>
        <dbReference type="ChEBI" id="CHEBI:29105"/>
        <note>catalytic</note>
    </ligand>
</feature>
<dbReference type="EC" id="3.4.24.-" evidence="7"/>
<protein>
    <recommendedName>
        <fullName evidence="7">Metalloendopeptidase</fullName>
        <ecNumber evidence="7">3.4.24.-</ecNumber>
    </recommendedName>
</protein>
<dbReference type="PROSITE" id="PS51864">
    <property type="entry name" value="ASTACIN"/>
    <property type="match status" value="1"/>
</dbReference>
<feature type="domain" description="Peptidase M12A" evidence="8">
    <location>
        <begin position="48"/>
        <end position="251"/>
    </location>
</feature>
<keyword evidence="1 6" id="KW-0645">Protease</keyword>
<reference evidence="9" key="1">
    <citation type="submission" date="2021-02" db="EMBL/GenBank/DDBJ databases">
        <authorList>
            <person name="Nowell W R."/>
        </authorList>
    </citation>
    <scope>NUCLEOTIDE SEQUENCE</scope>
</reference>
<dbReference type="GO" id="GO:0004222">
    <property type="term" value="F:metalloendopeptidase activity"/>
    <property type="evidence" value="ECO:0007669"/>
    <property type="project" value="UniProtKB-UniRule"/>
</dbReference>
<feature type="binding site" evidence="6">
    <location>
        <position position="153"/>
    </location>
    <ligand>
        <name>Zn(2+)</name>
        <dbReference type="ChEBI" id="CHEBI:29105"/>
        <note>catalytic</note>
    </ligand>
</feature>
<dbReference type="PANTHER" id="PTHR10127:SF780">
    <property type="entry name" value="METALLOENDOPEPTIDASE"/>
    <property type="match status" value="1"/>
</dbReference>
<evidence type="ECO:0000259" key="8">
    <source>
        <dbReference type="PROSITE" id="PS51864"/>
    </source>
</evidence>
<feature type="chain" id="PRO_5033091269" description="Metalloendopeptidase" evidence="7">
    <location>
        <begin position="24"/>
        <end position="432"/>
    </location>
</feature>
<dbReference type="EMBL" id="CAJNOT010001461">
    <property type="protein sequence ID" value="CAF1202971.1"/>
    <property type="molecule type" value="Genomic_DNA"/>
</dbReference>
<dbReference type="CDD" id="cd04280">
    <property type="entry name" value="ZnMc_astacin_like"/>
    <property type="match status" value="1"/>
</dbReference>
<feature type="active site" evidence="6">
    <location>
        <position position="150"/>
    </location>
</feature>
<dbReference type="GO" id="GO:0006508">
    <property type="term" value="P:proteolysis"/>
    <property type="evidence" value="ECO:0007669"/>
    <property type="project" value="UniProtKB-KW"/>
</dbReference>
<evidence type="ECO:0000313" key="9">
    <source>
        <dbReference type="EMBL" id="CAF1202971.1"/>
    </source>
</evidence>
<dbReference type="AlphaFoldDB" id="A0A814WIW3"/>
<dbReference type="Gene3D" id="3.40.390.10">
    <property type="entry name" value="Collagenase (Catalytic Domain)"/>
    <property type="match status" value="1"/>
</dbReference>
<dbReference type="GO" id="GO:0008270">
    <property type="term" value="F:zinc ion binding"/>
    <property type="evidence" value="ECO:0007669"/>
    <property type="project" value="UniProtKB-UniRule"/>
</dbReference>
<dbReference type="Gene3D" id="2.60.120.260">
    <property type="entry name" value="Galactose-binding domain-like"/>
    <property type="match status" value="1"/>
</dbReference>
<organism evidence="9 10">
    <name type="scientific">Rotaria sordida</name>
    <dbReference type="NCBI Taxonomy" id="392033"/>
    <lineage>
        <taxon>Eukaryota</taxon>
        <taxon>Metazoa</taxon>
        <taxon>Spiralia</taxon>
        <taxon>Gnathifera</taxon>
        <taxon>Rotifera</taxon>
        <taxon>Eurotatoria</taxon>
        <taxon>Bdelloidea</taxon>
        <taxon>Philodinida</taxon>
        <taxon>Philodinidae</taxon>
        <taxon>Rotaria</taxon>
    </lineage>
</organism>
<evidence type="ECO:0000256" key="7">
    <source>
        <dbReference type="RuleBase" id="RU361183"/>
    </source>
</evidence>
<dbReference type="InterPro" id="IPR024079">
    <property type="entry name" value="MetalloPept_cat_dom_sf"/>
</dbReference>
<feature type="binding site" evidence="6">
    <location>
        <position position="159"/>
    </location>
    <ligand>
        <name>Zn(2+)</name>
        <dbReference type="ChEBI" id="CHEBI:29105"/>
        <note>catalytic</note>
    </ligand>
</feature>
<name>A0A814WIW3_9BILA</name>
<dbReference type="PRINTS" id="PR00480">
    <property type="entry name" value="ASTACIN"/>
</dbReference>
<dbReference type="Pfam" id="PF01400">
    <property type="entry name" value="Astacin"/>
    <property type="match status" value="1"/>
</dbReference>
<keyword evidence="4 6" id="KW-0862">Zinc</keyword>
<evidence type="ECO:0000256" key="5">
    <source>
        <dbReference type="ARBA" id="ARBA00023049"/>
    </source>
</evidence>
<keyword evidence="2 6" id="KW-0479">Metal-binding</keyword>
<feature type="signal peptide" evidence="7">
    <location>
        <begin position="1"/>
        <end position="23"/>
    </location>
</feature>
<comment type="caution">
    <text evidence="6">Lacks conserved residue(s) required for the propagation of feature annotation.</text>
</comment>
<dbReference type="SUPFAM" id="SSF49785">
    <property type="entry name" value="Galactose-binding domain-like"/>
    <property type="match status" value="1"/>
</dbReference>
<dbReference type="InterPro" id="IPR008979">
    <property type="entry name" value="Galactose-bd-like_sf"/>
</dbReference>
<keyword evidence="3 6" id="KW-0378">Hydrolase</keyword>
<accession>A0A814WIW3</accession>
<gene>
    <name evidence="9" type="ORF">ZHD862_LOCUS22950</name>
</gene>
<keyword evidence="5 6" id="KW-0482">Metalloprotease</keyword>
<evidence type="ECO:0000256" key="4">
    <source>
        <dbReference type="ARBA" id="ARBA00022833"/>
    </source>
</evidence>
<dbReference type="Proteomes" id="UP000663864">
    <property type="component" value="Unassembled WGS sequence"/>
</dbReference>
<dbReference type="InterPro" id="IPR001506">
    <property type="entry name" value="Peptidase_M12A"/>
</dbReference>
<dbReference type="SMART" id="SM00235">
    <property type="entry name" value="ZnMc"/>
    <property type="match status" value="1"/>
</dbReference>
<comment type="caution">
    <text evidence="9">The sequence shown here is derived from an EMBL/GenBank/DDBJ whole genome shotgun (WGS) entry which is preliminary data.</text>
</comment>
<proteinExistence type="predicted"/>